<keyword evidence="4" id="KW-0645">Protease</keyword>
<feature type="compositionally biased region" description="Polar residues" evidence="14">
    <location>
        <begin position="14"/>
        <end position="39"/>
    </location>
</feature>
<accession>A0A6P7S8I6</accession>
<keyword evidence="11" id="KW-0482">Metalloprotease</keyword>
<comment type="cofactor">
    <cofactor evidence="1">
        <name>Zn(2+)</name>
        <dbReference type="ChEBI" id="CHEBI:29105"/>
    </cofactor>
</comment>
<dbReference type="GO" id="GO:0008235">
    <property type="term" value="F:metalloexopeptidase activity"/>
    <property type="evidence" value="ECO:0007669"/>
    <property type="project" value="InterPro"/>
</dbReference>
<protein>
    <submittedName>
        <fullName evidence="20">Endoplasmic reticulum metallopeptidase 1</fullName>
    </submittedName>
</protein>
<dbReference type="InterPro" id="IPR007484">
    <property type="entry name" value="Peptidase_M28"/>
</dbReference>
<keyword evidence="8" id="KW-0256">Endoplasmic reticulum</keyword>
<evidence type="ECO:0000256" key="12">
    <source>
        <dbReference type="ARBA" id="ARBA00023136"/>
    </source>
</evidence>
<dbReference type="RefSeq" id="XP_029634649.1">
    <property type="nucleotide sequence ID" value="XM_029778789.2"/>
</dbReference>
<evidence type="ECO:0000256" key="2">
    <source>
        <dbReference type="ARBA" id="ARBA00004477"/>
    </source>
</evidence>
<evidence type="ECO:0000259" key="17">
    <source>
        <dbReference type="Pfam" id="PF22248"/>
    </source>
</evidence>
<feature type="domain" description="Endoplasmic reticulum metallopeptidase 1-like C-terminal" evidence="17">
    <location>
        <begin position="670"/>
        <end position="901"/>
    </location>
</feature>
<evidence type="ECO:0000256" key="3">
    <source>
        <dbReference type="ARBA" id="ARBA00010918"/>
    </source>
</evidence>
<evidence type="ECO:0000256" key="1">
    <source>
        <dbReference type="ARBA" id="ARBA00001947"/>
    </source>
</evidence>
<dbReference type="PANTHER" id="PTHR12147:SF22">
    <property type="entry name" value="ENDOPLASMIC RETICULUM METALLOPEPTIDASE 1"/>
    <property type="match status" value="1"/>
</dbReference>
<evidence type="ECO:0000256" key="13">
    <source>
        <dbReference type="ARBA" id="ARBA00023180"/>
    </source>
</evidence>
<keyword evidence="13" id="KW-0325">Glycoprotein</keyword>
<evidence type="ECO:0000256" key="15">
    <source>
        <dbReference type="SAM" id="Phobius"/>
    </source>
</evidence>
<keyword evidence="12 15" id="KW-0472">Membrane</keyword>
<feature type="transmembrane region" description="Helical" evidence="15">
    <location>
        <begin position="542"/>
        <end position="561"/>
    </location>
</feature>
<feature type="region of interest" description="Disordered" evidence="14">
    <location>
        <begin position="1"/>
        <end position="39"/>
    </location>
</feature>
<dbReference type="GO" id="GO:0006508">
    <property type="term" value="P:proteolysis"/>
    <property type="evidence" value="ECO:0007669"/>
    <property type="project" value="UniProtKB-KW"/>
</dbReference>
<dbReference type="SUPFAM" id="SSF53187">
    <property type="entry name" value="Zn-dependent exopeptidases"/>
    <property type="match status" value="1"/>
</dbReference>
<dbReference type="Gene3D" id="3.40.630.10">
    <property type="entry name" value="Zn peptidases"/>
    <property type="match status" value="1"/>
</dbReference>
<keyword evidence="6" id="KW-0479">Metal-binding</keyword>
<dbReference type="InterPro" id="IPR053973">
    <property type="entry name" value="ERMP1-like_C"/>
</dbReference>
<comment type="similarity">
    <text evidence="3">Belongs to the peptidase M28 family.</text>
</comment>
<dbReference type="Pfam" id="PF22249">
    <property type="entry name" value="ERMP1-TM"/>
    <property type="match status" value="1"/>
</dbReference>
<evidence type="ECO:0000256" key="5">
    <source>
        <dbReference type="ARBA" id="ARBA00022692"/>
    </source>
</evidence>
<dbReference type="CDD" id="cd03875">
    <property type="entry name" value="M28_Fxna_like"/>
    <property type="match status" value="1"/>
</dbReference>
<dbReference type="Pfam" id="PF04389">
    <property type="entry name" value="Peptidase_M28"/>
    <property type="match status" value="1"/>
</dbReference>
<feature type="transmembrane region" description="Helical" evidence="15">
    <location>
        <begin position="402"/>
        <end position="425"/>
    </location>
</feature>
<dbReference type="Proteomes" id="UP000515154">
    <property type="component" value="Linkage group LG4"/>
</dbReference>
<evidence type="ECO:0000256" key="8">
    <source>
        <dbReference type="ARBA" id="ARBA00022824"/>
    </source>
</evidence>
<dbReference type="InterPro" id="IPR048024">
    <property type="entry name" value="Fxna-like_M28_dom"/>
</dbReference>
<dbReference type="PANTHER" id="PTHR12147">
    <property type="entry name" value="METALLOPEPTIDASE M28 FAMILY MEMBER"/>
    <property type="match status" value="1"/>
</dbReference>
<feature type="transmembrane region" description="Helical" evidence="15">
    <location>
        <begin position="482"/>
        <end position="505"/>
    </location>
</feature>
<dbReference type="FunFam" id="3.40.630.10:FF:000008">
    <property type="entry name" value="Endoplasmic reticulum metallopeptidase 1"/>
    <property type="match status" value="1"/>
</dbReference>
<comment type="subcellular location">
    <subcellularLocation>
        <location evidence="2">Endoplasmic reticulum membrane</location>
        <topology evidence="2">Multi-pass membrane protein</topology>
    </subcellularLocation>
</comment>
<dbReference type="GO" id="GO:0005789">
    <property type="term" value="C:endoplasmic reticulum membrane"/>
    <property type="evidence" value="ECO:0007669"/>
    <property type="project" value="UniProtKB-SubCell"/>
</dbReference>
<sequence length="903" mass="101642">MDSVRQRRLADTDFLSTPSRPDTKTSNNDASSISSQKIPKQNQLKNIPGSVLWTVVVVFHVSLFLFVIHRTTTLPLPKKTSSSQSDVFEEETARKHLDAITGLGQRPVGSYANENLVKHYILNELQKIQQQSLANLHAIQIDEQNVSGQFSLHLKSNFLTVYRNIKNIVVKLDPVTEFKDASKHSVLVNCHYDSVVGSPGAGDDASSCAVMLEVLRSLSQRSTPLRHSIIFLFNSAEENMLQASHGFITQHRWAETIRAFVNLDAAGAGGWEIVFQAGPQHPWLIQAYAKSVKYPFASILGQEIFQGGFVPSDTDYQIFQKFGNIPGLDIAYVTNGYVYHTKNDRTEFIQPGCIQRGGENLKNLLETIASTPKLADPGADRHGNMVFYDVLGFYMFVYPKRIAAILNIVIVVCSLLLIAKSYLFYGNSSKGKSSRKSLLQLFVAVLALFVMWISIVATMLASAFVLDRSDHAMSWYNHSTNIIWVFVIPALTVALFVLICTKHFLYKNENLFTLEKLYYDANVVVWSSLLALLTYYNVGSAYLLSAWLLFSLLFRLFRPCIKGHILRLLAGHFVALCLPTLLTLYMSHLSLLFFLPIMGRVGSFIVPDAAVGVMIALPIIVISGFSANIWIVSSGLKKLVGILSVVTLIGFAVILFTDYGFPYSLDDKKPAYQRLMMKHIRRRFHDAQGNVSHTDSGIWFISLDHNGLKGVREAQPEAFKSCVELKCEGPYCGWPYYYPMLWIIDLRKSAYILLNTELRSPSVEVKLENRKKLSAKEVELTFSVIGPDHMTIFVMPHQEASLVSWSLSEKAPQLAKVPEYADQRVYFIYYSHAEKPAEPWTFSMIFTVPEDWQDSATITDIAFAGHYMHGGLKETPELSALEKKLPKWVTAVSWTATYDSWKF</sequence>
<feature type="domain" description="Endoplasmic reticulum metallopeptidase 1/1-A TM" evidence="18">
    <location>
        <begin position="439"/>
        <end position="649"/>
    </location>
</feature>
<feature type="domain" description="Peptidase M28" evidence="16">
    <location>
        <begin position="167"/>
        <end position="363"/>
    </location>
</feature>
<feature type="transmembrane region" description="Helical" evidence="15">
    <location>
        <begin position="639"/>
        <end position="661"/>
    </location>
</feature>
<feature type="transmembrane region" description="Helical" evidence="15">
    <location>
        <begin position="517"/>
        <end position="536"/>
    </location>
</feature>
<organism evidence="19 20">
    <name type="scientific">Octopus sinensis</name>
    <name type="common">East Asian common octopus</name>
    <dbReference type="NCBI Taxonomy" id="2607531"/>
    <lineage>
        <taxon>Eukaryota</taxon>
        <taxon>Metazoa</taxon>
        <taxon>Spiralia</taxon>
        <taxon>Lophotrochozoa</taxon>
        <taxon>Mollusca</taxon>
        <taxon>Cephalopoda</taxon>
        <taxon>Coleoidea</taxon>
        <taxon>Octopodiformes</taxon>
        <taxon>Octopoda</taxon>
        <taxon>Incirrata</taxon>
        <taxon>Octopodidae</taxon>
        <taxon>Octopus</taxon>
    </lineage>
</organism>
<dbReference type="AlphaFoldDB" id="A0A6P7S8I6"/>
<feature type="transmembrane region" description="Helical" evidence="15">
    <location>
        <begin position="573"/>
        <end position="597"/>
    </location>
</feature>
<evidence type="ECO:0000256" key="7">
    <source>
        <dbReference type="ARBA" id="ARBA00022801"/>
    </source>
</evidence>
<dbReference type="Pfam" id="PF22248">
    <property type="entry name" value="ERMP1_C"/>
    <property type="match status" value="1"/>
</dbReference>
<evidence type="ECO:0000313" key="19">
    <source>
        <dbReference type="Proteomes" id="UP000515154"/>
    </source>
</evidence>
<feature type="transmembrane region" description="Helical" evidence="15">
    <location>
        <begin position="609"/>
        <end position="632"/>
    </location>
</feature>
<evidence type="ECO:0000256" key="9">
    <source>
        <dbReference type="ARBA" id="ARBA00022833"/>
    </source>
</evidence>
<evidence type="ECO:0000256" key="14">
    <source>
        <dbReference type="SAM" id="MobiDB-lite"/>
    </source>
</evidence>
<feature type="compositionally biased region" description="Basic and acidic residues" evidence="14">
    <location>
        <begin position="1"/>
        <end position="11"/>
    </location>
</feature>
<evidence type="ECO:0000313" key="20">
    <source>
        <dbReference type="RefSeq" id="XP_029634649.1"/>
    </source>
</evidence>
<keyword evidence="7" id="KW-0378">Hydrolase</keyword>
<gene>
    <name evidence="20" type="primary">LOC115210286</name>
</gene>
<keyword evidence="9" id="KW-0862">Zinc</keyword>
<evidence type="ECO:0000256" key="6">
    <source>
        <dbReference type="ARBA" id="ARBA00022723"/>
    </source>
</evidence>
<feature type="transmembrane region" description="Helical" evidence="15">
    <location>
        <begin position="437"/>
        <end position="462"/>
    </location>
</feature>
<keyword evidence="10 15" id="KW-1133">Transmembrane helix</keyword>
<dbReference type="InterPro" id="IPR053974">
    <property type="entry name" value="ERMP1_1-A_TM"/>
</dbReference>
<dbReference type="InterPro" id="IPR045175">
    <property type="entry name" value="M28_fam"/>
</dbReference>
<dbReference type="GO" id="GO:0046872">
    <property type="term" value="F:metal ion binding"/>
    <property type="evidence" value="ECO:0007669"/>
    <property type="project" value="UniProtKB-KW"/>
</dbReference>
<evidence type="ECO:0000256" key="10">
    <source>
        <dbReference type="ARBA" id="ARBA00022989"/>
    </source>
</evidence>
<name>A0A6P7S8I6_9MOLL</name>
<keyword evidence="19" id="KW-1185">Reference proteome</keyword>
<evidence type="ECO:0000256" key="4">
    <source>
        <dbReference type="ARBA" id="ARBA00022670"/>
    </source>
</evidence>
<reference evidence="20" key="1">
    <citation type="submission" date="2025-08" db="UniProtKB">
        <authorList>
            <consortium name="RefSeq"/>
        </authorList>
    </citation>
    <scope>IDENTIFICATION</scope>
</reference>
<dbReference type="KEGG" id="osn:115210286"/>
<keyword evidence="5 15" id="KW-0812">Transmembrane</keyword>
<evidence type="ECO:0000259" key="16">
    <source>
        <dbReference type="Pfam" id="PF04389"/>
    </source>
</evidence>
<evidence type="ECO:0000259" key="18">
    <source>
        <dbReference type="Pfam" id="PF22249"/>
    </source>
</evidence>
<evidence type="ECO:0000256" key="11">
    <source>
        <dbReference type="ARBA" id="ARBA00023049"/>
    </source>
</evidence>
<feature type="transmembrane region" description="Helical" evidence="15">
    <location>
        <begin position="50"/>
        <end position="68"/>
    </location>
</feature>
<proteinExistence type="inferred from homology"/>